<dbReference type="Pfam" id="PF00149">
    <property type="entry name" value="Metallophos"/>
    <property type="match status" value="1"/>
</dbReference>
<evidence type="ECO:0000313" key="3">
    <source>
        <dbReference type="EMBL" id="TDK37309.1"/>
    </source>
</evidence>
<dbReference type="Proteomes" id="UP000295238">
    <property type="component" value="Unassembled WGS sequence"/>
</dbReference>
<evidence type="ECO:0000313" key="4">
    <source>
        <dbReference type="Proteomes" id="UP000295238"/>
    </source>
</evidence>
<feature type="domain" description="Calcineurin-like phosphoesterase" evidence="2">
    <location>
        <begin position="8"/>
        <end position="229"/>
    </location>
</feature>
<feature type="region of interest" description="Disordered" evidence="1">
    <location>
        <begin position="279"/>
        <end position="302"/>
    </location>
</feature>
<sequence length="302" mass="33232">MPSHKPRIRFGIIADPQYADAPPWLDMNRYYANSLDKLRQAIGLLNGEDLAFVVTLGDLIDRGWENFGPALSIYQGLRHEAIMLPGNHDFSVAPDRLEAVHQRLGMPAAWHDFARNGIRFVVIDGNEISLFSSPEGDPRHRLAVERLGALAATGAPNAHPWNGGIGEAQFAWLEAVLEQARAAGEKVVVFGHYPLFPANDHNLWDCERLTALFERSGNVIAYLNGHNHAGNLGRDGATWYVNFKGMVDTEKDNAFAVVELYGNRIGIIGHGREDSRSLPLQEAAAVASPVQPSTQSFRNPSP</sequence>
<dbReference type="OrthoDB" id="9791866at2"/>
<dbReference type="InterPro" id="IPR004843">
    <property type="entry name" value="Calcineurin-like_PHP"/>
</dbReference>
<dbReference type="GO" id="GO:0030145">
    <property type="term" value="F:manganese ion binding"/>
    <property type="evidence" value="ECO:0007669"/>
    <property type="project" value="TreeGrafter"/>
</dbReference>
<protein>
    <submittedName>
        <fullName evidence="3">Phosphatase</fullName>
    </submittedName>
</protein>
<name>A0A4R5UKK3_9HYPH</name>
<gene>
    <name evidence="3" type="ORF">E2F50_10560</name>
</gene>
<feature type="compositionally biased region" description="Polar residues" evidence="1">
    <location>
        <begin position="290"/>
        <end position="302"/>
    </location>
</feature>
<dbReference type="PANTHER" id="PTHR16509">
    <property type="match status" value="1"/>
</dbReference>
<evidence type="ECO:0000259" key="2">
    <source>
        <dbReference type="Pfam" id="PF00149"/>
    </source>
</evidence>
<dbReference type="GO" id="GO:0047631">
    <property type="term" value="F:ADP-ribose diphosphatase activity"/>
    <property type="evidence" value="ECO:0007669"/>
    <property type="project" value="TreeGrafter"/>
</dbReference>
<dbReference type="SUPFAM" id="SSF56300">
    <property type="entry name" value="Metallo-dependent phosphatases"/>
    <property type="match status" value="1"/>
</dbReference>
<proteinExistence type="predicted"/>
<dbReference type="AlphaFoldDB" id="A0A4R5UKK3"/>
<dbReference type="GO" id="GO:0047734">
    <property type="term" value="F:CDP-glycerol diphosphatase activity"/>
    <property type="evidence" value="ECO:0007669"/>
    <property type="project" value="TreeGrafter"/>
</dbReference>
<dbReference type="RefSeq" id="WP_133316076.1">
    <property type="nucleotide sequence ID" value="NZ_SMTL01000002.1"/>
</dbReference>
<keyword evidence="4" id="KW-1185">Reference proteome</keyword>
<dbReference type="PANTHER" id="PTHR16509:SF8">
    <property type="entry name" value="MANGANESE-DEPENDENT ADP-RIBOSE_CDP-ALCOHOL DIPHOSPHATASE"/>
    <property type="match status" value="1"/>
</dbReference>
<dbReference type="GO" id="GO:0008663">
    <property type="term" value="F:2',3'-cyclic-nucleotide 2'-phosphodiesterase activity"/>
    <property type="evidence" value="ECO:0007669"/>
    <property type="project" value="TreeGrafter"/>
</dbReference>
<dbReference type="InterPro" id="IPR029052">
    <property type="entry name" value="Metallo-depent_PP-like"/>
</dbReference>
<comment type="caution">
    <text evidence="3">The sequence shown here is derived from an EMBL/GenBank/DDBJ whole genome shotgun (WGS) entry which is preliminary data.</text>
</comment>
<dbReference type="Gene3D" id="3.60.21.10">
    <property type="match status" value="1"/>
</dbReference>
<dbReference type="EMBL" id="SMTL01000002">
    <property type="protein sequence ID" value="TDK37309.1"/>
    <property type="molecule type" value="Genomic_DNA"/>
</dbReference>
<accession>A0A4R5UKK3</accession>
<reference evidence="3 4" key="1">
    <citation type="submission" date="2019-03" db="EMBL/GenBank/DDBJ databases">
        <title>Rhizobium sp. nov., an bacterium isolated from biocrust in Mu Us Desert.</title>
        <authorList>
            <person name="Lixiong L."/>
        </authorList>
    </citation>
    <scope>NUCLEOTIDE SEQUENCE [LARGE SCALE GENOMIC DNA]</scope>
    <source>
        <strain evidence="3 4">SPY-1</strain>
    </source>
</reference>
<organism evidence="3 4">
    <name type="scientific">Rhizobium deserti</name>
    <dbReference type="NCBI Taxonomy" id="2547961"/>
    <lineage>
        <taxon>Bacteria</taxon>
        <taxon>Pseudomonadati</taxon>
        <taxon>Pseudomonadota</taxon>
        <taxon>Alphaproteobacteria</taxon>
        <taxon>Hyphomicrobiales</taxon>
        <taxon>Rhizobiaceae</taxon>
        <taxon>Rhizobium/Agrobacterium group</taxon>
        <taxon>Rhizobium</taxon>
    </lineage>
</organism>
<evidence type="ECO:0000256" key="1">
    <source>
        <dbReference type="SAM" id="MobiDB-lite"/>
    </source>
</evidence>